<name>A0A9D1JCL7_9FIRM</name>
<dbReference type="GO" id="GO:0003723">
    <property type="term" value="F:RNA binding"/>
    <property type="evidence" value="ECO:0007669"/>
    <property type="project" value="UniProtKB-KW"/>
</dbReference>
<dbReference type="InterPro" id="IPR012677">
    <property type="entry name" value="Nucleotide-bd_a/b_plait_sf"/>
</dbReference>
<dbReference type="Proteomes" id="UP000824201">
    <property type="component" value="Unassembled WGS sequence"/>
</dbReference>
<dbReference type="InterPro" id="IPR036986">
    <property type="entry name" value="S4_RNA-bd_sf"/>
</dbReference>
<proteinExistence type="predicted"/>
<dbReference type="Gene3D" id="3.30.1370.160">
    <property type="match status" value="1"/>
</dbReference>
<dbReference type="CDD" id="cd00165">
    <property type="entry name" value="S4"/>
    <property type="match status" value="1"/>
</dbReference>
<evidence type="ECO:0000259" key="2">
    <source>
        <dbReference type="SMART" id="SM00363"/>
    </source>
</evidence>
<protein>
    <submittedName>
        <fullName evidence="3">RNA-binding protein</fullName>
    </submittedName>
</protein>
<dbReference type="SUPFAM" id="SSF55174">
    <property type="entry name" value="Alpha-L RNA-binding motif"/>
    <property type="match status" value="1"/>
</dbReference>
<evidence type="ECO:0000256" key="1">
    <source>
        <dbReference type="PROSITE-ProRule" id="PRU00182"/>
    </source>
</evidence>
<comment type="caution">
    <text evidence="3">The sequence shown here is derived from an EMBL/GenBank/DDBJ whole genome shotgun (WGS) entry which is preliminary data.</text>
</comment>
<dbReference type="Pfam" id="PF17774">
    <property type="entry name" value="YlmH_RBD"/>
    <property type="match status" value="1"/>
</dbReference>
<keyword evidence="1" id="KW-0694">RNA-binding</keyword>
<dbReference type="InterPro" id="IPR040591">
    <property type="entry name" value="RqcP2_RBD"/>
</dbReference>
<dbReference type="Gene3D" id="3.10.290.10">
    <property type="entry name" value="RNA-binding S4 domain"/>
    <property type="match status" value="1"/>
</dbReference>
<accession>A0A9D1JCL7</accession>
<reference evidence="3" key="1">
    <citation type="submission" date="2020-10" db="EMBL/GenBank/DDBJ databases">
        <authorList>
            <person name="Gilroy R."/>
        </authorList>
    </citation>
    <scope>NUCLEOTIDE SEQUENCE</scope>
    <source>
        <strain evidence="3">ChiW13-3771</strain>
    </source>
</reference>
<gene>
    <name evidence="3" type="ORF">IAC96_01650</name>
</gene>
<dbReference type="AlphaFoldDB" id="A0A9D1JCL7"/>
<dbReference type="Pfam" id="PF01479">
    <property type="entry name" value="S4"/>
    <property type="match status" value="1"/>
</dbReference>
<feature type="domain" description="RNA-binding S4" evidence="2">
    <location>
        <begin position="189"/>
        <end position="247"/>
    </location>
</feature>
<dbReference type="PROSITE" id="PS50889">
    <property type="entry name" value="S4"/>
    <property type="match status" value="1"/>
</dbReference>
<sequence>MTKEEQILCKHLLDLAQNAYQRDCTVFSNFLNLNEQDVFLSIVDQLPPVTYVLDGGYPLAERKQVYFSPIGAGLFAQAPLYYQSSEREGRNLFLDVVEIQPRSAKFAETLTHRDYLGAILNLGITRGKLGDLILEENNCKVICMEEISDYIVTNLERVRHTSIQCKKIPMQAFEYIPKQKEVRGSIASERLDAVIGLAFRTSRTKMTGLIAGEKVFVNGKMITSNSYLLKEGDIVSVRGFGKFSYYGREKQTKKGRYFVKLGVYE</sequence>
<reference evidence="3" key="2">
    <citation type="journal article" date="2021" name="PeerJ">
        <title>Extensive microbial diversity within the chicken gut microbiome revealed by metagenomics and culture.</title>
        <authorList>
            <person name="Gilroy R."/>
            <person name="Ravi A."/>
            <person name="Getino M."/>
            <person name="Pursley I."/>
            <person name="Horton D.L."/>
            <person name="Alikhan N.F."/>
            <person name="Baker D."/>
            <person name="Gharbi K."/>
            <person name="Hall N."/>
            <person name="Watson M."/>
            <person name="Adriaenssens E.M."/>
            <person name="Foster-Nyarko E."/>
            <person name="Jarju S."/>
            <person name="Secka A."/>
            <person name="Antonio M."/>
            <person name="Oren A."/>
            <person name="Chaudhuri R.R."/>
            <person name="La Ragione R."/>
            <person name="Hildebrand F."/>
            <person name="Pallen M.J."/>
        </authorList>
    </citation>
    <scope>NUCLEOTIDE SEQUENCE</scope>
    <source>
        <strain evidence="3">ChiW13-3771</strain>
    </source>
</reference>
<evidence type="ECO:0000313" key="3">
    <source>
        <dbReference type="EMBL" id="HIR87631.1"/>
    </source>
</evidence>
<dbReference type="Gene3D" id="3.30.70.330">
    <property type="match status" value="1"/>
</dbReference>
<organism evidence="3 4">
    <name type="scientific">Candidatus Fimimorpha faecalis</name>
    <dbReference type="NCBI Taxonomy" id="2840824"/>
    <lineage>
        <taxon>Bacteria</taxon>
        <taxon>Bacillati</taxon>
        <taxon>Bacillota</taxon>
        <taxon>Clostridia</taxon>
        <taxon>Eubacteriales</taxon>
        <taxon>Candidatus Fimimorpha</taxon>
    </lineage>
</organism>
<evidence type="ECO:0000313" key="4">
    <source>
        <dbReference type="Proteomes" id="UP000824201"/>
    </source>
</evidence>
<dbReference type="EMBL" id="DVHN01000016">
    <property type="protein sequence ID" value="HIR87631.1"/>
    <property type="molecule type" value="Genomic_DNA"/>
</dbReference>
<dbReference type="InterPro" id="IPR002942">
    <property type="entry name" value="S4_RNA-bd"/>
</dbReference>
<dbReference type="SMART" id="SM00363">
    <property type="entry name" value="S4"/>
    <property type="match status" value="1"/>
</dbReference>